<evidence type="ECO:0000256" key="1">
    <source>
        <dbReference type="SAM" id="MobiDB-lite"/>
    </source>
</evidence>
<feature type="region of interest" description="Disordered" evidence="1">
    <location>
        <begin position="42"/>
        <end position="66"/>
    </location>
</feature>
<feature type="compositionally biased region" description="Polar residues" evidence="1">
    <location>
        <begin position="88"/>
        <end position="97"/>
    </location>
</feature>
<feature type="compositionally biased region" description="Polar residues" evidence="1">
    <location>
        <begin position="43"/>
        <end position="56"/>
    </location>
</feature>
<reference evidence="2 3" key="1">
    <citation type="journal article" date="2012" name="PLoS ONE">
        <title>Sequence and analysis of the genome of the pathogenic yeast Candida orthopsilosis.</title>
        <authorList>
            <person name="Riccombeni A."/>
            <person name="Vidanes G."/>
            <person name="Proux-Wera E."/>
            <person name="Wolfe K.H."/>
            <person name="Butler G."/>
        </authorList>
    </citation>
    <scope>NUCLEOTIDE SEQUENCE [LARGE SCALE GENOMIC DNA]</scope>
    <source>
        <strain evidence="2 3">Co 90-125</strain>
    </source>
</reference>
<dbReference type="Proteomes" id="UP000005018">
    <property type="component" value="Chromosome 1"/>
</dbReference>
<name>H8WW92_CANO9</name>
<dbReference type="AlphaFoldDB" id="H8WW92"/>
<feature type="region of interest" description="Disordered" evidence="1">
    <location>
        <begin position="88"/>
        <end position="116"/>
    </location>
</feature>
<dbReference type="GeneID" id="14537233"/>
<accession>H8WW92</accession>
<dbReference type="KEGG" id="cot:CORT_0A03280"/>
<dbReference type="HOGENOM" id="CLU_514806_0_0_1"/>
<keyword evidence="3" id="KW-1185">Reference proteome</keyword>
<dbReference type="OrthoDB" id="4025794at2759"/>
<evidence type="ECO:0000313" key="3">
    <source>
        <dbReference type="Proteomes" id="UP000005018"/>
    </source>
</evidence>
<sequence length="529" mass="59550">MERETSARKAKRKIEMIISPRLNMNELMVKTSAGDFEYFTKGKSASQEQKPFSFTGSKEIKDNCEGTNSAELTSTFANAAHLAQLNTPETSPLSQAEDNGPKQNGKGGSRNTINPFHDGLELPHLASTARVNPECELEQDKKMTKDIDDCRLVLVPQEVEVEQFKSFSCFSTPRLDPNSKLDSEVEGLKEPIAMNTNKQYGETPKKLTRNSFRRKQINTFNGGPSIPTVKKRLAKGFIPKGYQPMRSIGNSDLHESGGFRGGQVFASQTQSQVHEDDIISFVVARNRLFADSKIDKGNVVKASNLELSSRHRLAKPVKLRRLNQTGSHDTVDLSEPPKKYTYTLPVNGSLNSAYTNSIDTSTFTNIVEVPETPHTLVPQVSAASTDSLISNFSHLQVSTPHTQAPIVKRSILKLYISRIKKLPKVLHRDHHIVYNFGPISLPKLRGTSQIQFTQLQNEKYHHSESMEIMDRTPRIQTRRNFTKHAFRSSTLGIKVYEDDRTRLKRLFNESESLESAVQLFEKYLDVSIK</sequence>
<protein>
    <submittedName>
        <fullName evidence="2">Uncharacterized protein</fullName>
    </submittedName>
</protein>
<dbReference type="EMBL" id="HE681719">
    <property type="protein sequence ID" value="CCG20716.1"/>
    <property type="molecule type" value="Genomic_DNA"/>
</dbReference>
<proteinExistence type="predicted"/>
<evidence type="ECO:0000313" key="2">
    <source>
        <dbReference type="EMBL" id="CCG20716.1"/>
    </source>
</evidence>
<gene>
    <name evidence="2" type="ORF">CORT_0A03280</name>
</gene>
<dbReference type="RefSeq" id="XP_003866156.1">
    <property type="nucleotide sequence ID" value="XM_003866108.1"/>
</dbReference>
<organism evidence="2 3">
    <name type="scientific">Candida orthopsilosis (strain 90-125)</name>
    <name type="common">Yeast</name>
    <dbReference type="NCBI Taxonomy" id="1136231"/>
    <lineage>
        <taxon>Eukaryota</taxon>
        <taxon>Fungi</taxon>
        <taxon>Dikarya</taxon>
        <taxon>Ascomycota</taxon>
        <taxon>Saccharomycotina</taxon>
        <taxon>Pichiomycetes</taxon>
        <taxon>Debaryomycetaceae</taxon>
        <taxon>Candida/Lodderomyces clade</taxon>
        <taxon>Candida</taxon>
    </lineage>
</organism>